<protein>
    <submittedName>
        <fullName evidence="2">6-phosphogluconolactonase</fullName>
    </submittedName>
</protein>
<dbReference type="AlphaFoldDB" id="A0A4R3TP61"/>
<dbReference type="RefSeq" id="WP_132223401.1">
    <property type="nucleotide sequence ID" value="NZ_JANKBG010000001.1"/>
</dbReference>
<accession>A0A4R3TP61</accession>
<dbReference type="Gene3D" id="2.130.10.10">
    <property type="entry name" value="YVTN repeat-like/Quinoprotein amine dehydrogenase"/>
    <property type="match status" value="1"/>
</dbReference>
<dbReference type="PANTHER" id="PTHR30344">
    <property type="entry name" value="6-PHOSPHOGLUCONOLACTONASE-RELATED"/>
    <property type="match status" value="1"/>
</dbReference>
<organism evidence="2 3">
    <name type="scientific">Longicatena caecimuris</name>
    <dbReference type="NCBI Taxonomy" id="1796635"/>
    <lineage>
        <taxon>Bacteria</taxon>
        <taxon>Bacillati</taxon>
        <taxon>Bacillota</taxon>
        <taxon>Erysipelotrichia</taxon>
        <taxon>Erysipelotrichales</taxon>
        <taxon>Erysipelotrichaceae</taxon>
        <taxon>Longicatena</taxon>
    </lineage>
</organism>
<dbReference type="GO" id="GO:0017057">
    <property type="term" value="F:6-phosphogluconolactonase activity"/>
    <property type="evidence" value="ECO:0007669"/>
    <property type="project" value="TreeGrafter"/>
</dbReference>
<gene>
    <name evidence="2" type="ORF">EDD61_101248</name>
</gene>
<dbReference type="InterPro" id="IPR011048">
    <property type="entry name" value="Haem_d1_sf"/>
</dbReference>
<dbReference type="InterPro" id="IPR019405">
    <property type="entry name" value="Lactonase_7-beta_prop"/>
</dbReference>
<dbReference type="EMBL" id="SMBP01000001">
    <property type="protein sequence ID" value="TCU63594.1"/>
    <property type="molecule type" value="Genomic_DNA"/>
</dbReference>
<dbReference type="InterPro" id="IPR050282">
    <property type="entry name" value="Cycloisomerase_2"/>
</dbReference>
<sequence>MIKGYAGSYASEQSQCLIQFCFDETTKQFTKRKELPGFEDAKYLSYANKKLAAVCHRNAAGITLWDISCDKTMTHLSETKTSCFITQDDSYIYTANYHEGTISVYKKVQDLPLIKRIYIQEAAGCHQVLLLENYLLVPCLLLDAIYVFDRRKDFACVHILPFPAHSGPRHGVFTKNKYLYVVSELSNELFMCHMNEKMQGNVQVVQKLWDTQNQKAAAAAIRIDAQEKFLYITLREVNQIIVFDRKAKRIVQRLSTMGDHPRDMQLSKDGRFVFVIHRFSHDIRVFERDEKSGLLQPLRAKLHVQEGVCIVFEQEES</sequence>
<comment type="similarity">
    <text evidence="1">Belongs to the cycloisomerase 2 family.</text>
</comment>
<evidence type="ECO:0000256" key="1">
    <source>
        <dbReference type="ARBA" id="ARBA00005564"/>
    </source>
</evidence>
<evidence type="ECO:0000313" key="3">
    <source>
        <dbReference type="Proteomes" id="UP000295773"/>
    </source>
</evidence>
<proteinExistence type="inferred from homology"/>
<dbReference type="SUPFAM" id="SSF51004">
    <property type="entry name" value="C-terminal (heme d1) domain of cytochrome cd1-nitrite reductase"/>
    <property type="match status" value="1"/>
</dbReference>
<keyword evidence="3" id="KW-1185">Reference proteome</keyword>
<evidence type="ECO:0000313" key="2">
    <source>
        <dbReference type="EMBL" id="TCU63594.1"/>
    </source>
</evidence>
<reference evidence="2 3" key="1">
    <citation type="submission" date="2019-03" db="EMBL/GenBank/DDBJ databases">
        <title>Genomic Encyclopedia of Type Strains, Phase IV (KMG-IV): sequencing the most valuable type-strain genomes for metagenomic binning, comparative biology and taxonomic classification.</title>
        <authorList>
            <person name="Goeker M."/>
        </authorList>
    </citation>
    <scope>NUCLEOTIDE SEQUENCE [LARGE SCALE GENOMIC DNA]</scope>
    <source>
        <strain evidence="2 3">DSM 29481</strain>
    </source>
</reference>
<comment type="caution">
    <text evidence="2">The sequence shown here is derived from an EMBL/GenBank/DDBJ whole genome shotgun (WGS) entry which is preliminary data.</text>
</comment>
<dbReference type="Pfam" id="PF10282">
    <property type="entry name" value="Lactonase"/>
    <property type="match status" value="1"/>
</dbReference>
<name>A0A4R3TP61_9FIRM</name>
<dbReference type="PANTHER" id="PTHR30344:SF1">
    <property type="entry name" value="6-PHOSPHOGLUCONOLACTONASE"/>
    <property type="match status" value="1"/>
</dbReference>
<dbReference type="InterPro" id="IPR015943">
    <property type="entry name" value="WD40/YVTN_repeat-like_dom_sf"/>
</dbReference>
<dbReference type="Proteomes" id="UP000295773">
    <property type="component" value="Unassembled WGS sequence"/>
</dbReference>